<gene>
    <name evidence="6" type="primary">malP</name>
    <name evidence="6" type="ORF">HVS_12515</name>
</gene>
<keyword evidence="4" id="KW-0663">Pyridoxal phosphate</keyword>
<sequence length="855" mass="98228">MYLFGKITVTAVIPEELSKLKDIAYNLWWSWNSDAIDLYREIDLALWEKLGKNPVRFLKEVSQKKLEAKVNDPDFMSRYRKVVEKYEAYMNETDTWFSRNFPDKKDHMVAYFSAEYGLNEVLPVYSGGLGVLSGDHCKSASDLGIPFTAIGLFYKQGYFHQHINADGWQETIFTDLNTSNLPIRPVLDQNGNKVTIEVELPGRIVFAKVWYVQIGRVKLYLMDTDHEHNNESDRALTARLYGGDQETRIQQEIFLGIGGSRVLDALGIKPTVYHMNEGHSAFLGLELIRKLVQEKNLPFNEAREVVTSSVVFTTHTPVPAGNDVFPLEMIDKYFSHYWPSLGISRHEFLDLGLKIGDHQNFNMTVLALNLSGQRNGVSELHGAVSRNIFKNVWPGIPEDEIPIGHITNGIHTLTWLSPTIKYLYDKYLDSDWYERLYDQSVWDKVDDIPAEELWKSHCVLKTKMIGYVREKLKEQRIANNESIEKIKEVDTLLDSNALTIGFARRFATYKRANLIFRDLARIQKILNDPERPVQIIFAGKAHPADAPAHEIIKHINDIAKQEGFYGKVVLVENYNMTLARNLVQGVDVWLNNPRRPLEASGTSGQKVCINGIINFSVLDGWWCEGYNGKNGWAIGDETFYDNEYHQDNADSESIYEILEKQIIPAFYERNEKGIPEKWVEIMKESIKSAASLFSTHRMVQDYTNMYYVPLMERVDRLTSNNFKLATDLSNWKKHISREWPQVDIIPDKQITQLNNKNFISGEAIPIYASVKLGNIEPSSVKVQICYGNVTNGNKIENPHIVDMQLEEKISDNTYSYSTNITLFEGGEYGYTFRVIPNHPDLINQFDLPLIRWAIQ</sequence>
<keyword evidence="6" id="KW-0808">Transferase</keyword>
<feature type="modified residue" description="N6-(pyridoxal phosphate)lysine" evidence="4">
    <location>
        <position position="606"/>
    </location>
</feature>
<dbReference type="RefSeq" id="WP_101302806.1">
    <property type="nucleotide sequence ID" value="NZ_CP025197.1"/>
</dbReference>
<evidence type="ECO:0000256" key="2">
    <source>
        <dbReference type="ARBA" id="ARBA00006047"/>
    </source>
</evidence>
<dbReference type="NCBIfam" id="TIGR02094">
    <property type="entry name" value="more_P_ylases"/>
    <property type="match status" value="1"/>
</dbReference>
<comment type="similarity">
    <text evidence="2">Belongs to the glycogen phosphorylase family.</text>
</comment>
<evidence type="ECO:0000256" key="3">
    <source>
        <dbReference type="ARBA" id="ARBA00022533"/>
    </source>
</evidence>
<keyword evidence="3" id="KW-0021">Allosteric enzyme</keyword>
<reference evidence="6 7" key="1">
    <citation type="submission" date="2017-12" db="EMBL/GenBank/DDBJ databases">
        <title>Complete genome sequence of Herbivorax saccincola GGR1, a novel Cellulosome-producing hydrolytic bacterium in a thermophilic biogas plant, established by Illumina and Nanopore MinION sequencing.</title>
        <authorList>
            <person name="Pechtl A."/>
            <person name="Ruckert C."/>
            <person name="Koeck D.E."/>
            <person name="Maus I."/>
            <person name="Winkler A."/>
            <person name="Kalinowski J."/>
            <person name="Puhler A."/>
            <person name="Schwarz W.W."/>
            <person name="Zverlov V.V."/>
            <person name="Schluter A."/>
            <person name="Liebl W."/>
        </authorList>
    </citation>
    <scope>NUCLEOTIDE SEQUENCE [LARGE SCALE GENOMIC DNA]</scope>
    <source>
        <strain evidence="7">SR1</strain>
    </source>
</reference>
<dbReference type="GO" id="GO:0005975">
    <property type="term" value="P:carbohydrate metabolic process"/>
    <property type="evidence" value="ECO:0007669"/>
    <property type="project" value="InterPro"/>
</dbReference>
<dbReference type="PANTHER" id="PTHR42655">
    <property type="entry name" value="GLYCOGEN PHOSPHORYLASE"/>
    <property type="match status" value="1"/>
</dbReference>
<dbReference type="InterPro" id="IPR000811">
    <property type="entry name" value="Glyco_trans_35"/>
</dbReference>
<dbReference type="InterPro" id="IPR024517">
    <property type="entry name" value="Glycogen_phosphorylase_DUF3417"/>
</dbReference>
<dbReference type="SUPFAM" id="SSF53756">
    <property type="entry name" value="UDP-Glycosyltransferase/glycogen phosphorylase"/>
    <property type="match status" value="1"/>
</dbReference>
<comment type="catalytic activity">
    <reaction evidence="1">
        <text>[(1-&gt;4)-alpha-D-glucosyl](n) + phosphate = [(1-&gt;4)-alpha-D-glucosyl](n-1) + alpha-D-glucose 1-phosphate</text>
        <dbReference type="Rhea" id="RHEA:41732"/>
        <dbReference type="Rhea" id="RHEA-COMP:9584"/>
        <dbReference type="Rhea" id="RHEA-COMP:9586"/>
        <dbReference type="ChEBI" id="CHEBI:15444"/>
        <dbReference type="ChEBI" id="CHEBI:43474"/>
        <dbReference type="ChEBI" id="CHEBI:58601"/>
        <dbReference type="EC" id="2.4.1.1"/>
    </reaction>
</comment>
<keyword evidence="6" id="KW-0328">Glycosyltransferase</keyword>
<evidence type="ECO:0000259" key="5">
    <source>
        <dbReference type="Pfam" id="PF11897"/>
    </source>
</evidence>
<dbReference type="KEGG" id="hsc:HVS_12515"/>
<proteinExistence type="inferred from homology"/>
<evidence type="ECO:0000313" key="6">
    <source>
        <dbReference type="EMBL" id="AUG58376.1"/>
    </source>
</evidence>
<dbReference type="EC" id="2.4.1.1" evidence="6"/>
<evidence type="ECO:0000256" key="1">
    <source>
        <dbReference type="ARBA" id="ARBA00001275"/>
    </source>
</evidence>
<dbReference type="Gene3D" id="3.40.50.2000">
    <property type="entry name" value="Glycogen Phosphorylase B"/>
    <property type="match status" value="3"/>
</dbReference>
<dbReference type="GO" id="GO:0008184">
    <property type="term" value="F:glycogen phosphorylase activity"/>
    <property type="evidence" value="ECO:0007669"/>
    <property type="project" value="InterPro"/>
</dbReference>
<dbReference type="AlphaFoldDB" id="A0A2K9E9Q9"/>
<evidence type="ECO:0000256" key="4">
    <source>
        <dbReference type="PIRSR" id="PIRSR000460-1"/>
    </source>
</evidence>
<accession>A0A2K9E9Q9</accession>
<feature type="domain" description="DUF3417" evidence="5">
    <location>
        <begin position="13"/>
        <end position="122"/>
    </location>
</feature>
<dbReference type="Pfam" id="PF11897">
    <property type="entry name" value="DUF3417"/>
    <property type="match status" value="1"/>
</dbReference>
<protein>
    <submittedName>
        <fullName evidence="6">Maltodextrin phosphorylase</fullName>
        <ecNumber evidence="6">2.4.1.1</ecNumber>
    </submittedName>
</protein>
<dbReference type="InterPro" id="IPR011834">
    <property type="entry name" value="Agluc_phsphrylas"/>
</dbReference>
<organism evidence="6 7">
    <name type="scientific">Acetivibrio saccincola</name>
    <dbReference type="NCBI Taxonomy" id="1677857"/>
    <lineage>
        <taxon>Bacteria</taxon>
        <taxon>Bacillati</taxon>
        <taxon>Bacillota</taxon>
        <taxon>Clostridia</taxon>
        <taxon>Eubacteriales</taxon>
        <taxon>Oscillospiraceae</taxon>
        <taxon>Acetivibrio</taxon>
    </lineage>
</organism>
<name>A0A2K9E9Q9_9FIRM</name>
<dbReference type="Pfam" id="PF00343">
    <property type="entry name" value="Phosphorylase"/>
    <property type="match status" value="1"/>
</dbReference>
<dbReference type="GO" id="GO:0030170">
    <property type="term" value="F:pyridoxal phosphate binding"/>
    <property type="evidence" value="ECO:0007669"/>
    <property type="project" value="InterPro"/>
</dbReference>
<dbReference type="PANTHER" id="PTHR42655:SF1">
    <property type="entry name" value="GLYCOGEN PHOSPHORYLASE"/>
    <property type="match status" value="1"/>
</dbReference>
<dbReference type="Proteomes" id="UP000233534">
    <property type="component" value="Chromosome"/>
</dbReference>
<keyword evidence="7" id="KW-1185">Reference proteome</keyword>
<dbReference type="EMBL" id="CP025197">
    <property type="protein sequence ID" value="AUG58376.1"/>
    <property type="molecule type" value="Genomic_DNA"/>
</dbReference>
<evidence type="ECO:0000313" key="7">
    <source>
        <dbReference type="Proteomes" id="UP000233534"/>
    </source>
</evidence>
<dbReference type="InterPro" id="IPR052182">
    <property type="entry name" value="Glycogen/Maltodextrin_Phosph"/>
</dbReference>
<dbReference type="PIRSF" id="PIRSF000460">
    <property type="entry name" value="Pprylas_GlgP"/>
    <property type="match status" value="1"/>
</dbReference>